<dbReference type="GO" id="GO:0042834">
    <property type="term" value="F:peptidoglycan binding"/>
    <property type="evidence" value="ECO:0007669"/>
    <property type="project" value="InterPro"/>
</dbReference>
<dbReference type="Gene3D" id="3.30.70.1070">
    <property type="entry name" value="Sporulation related repeat"/>
    <property type="match status" value="1"/>
</dbReference>
<dbReference type="Pfam" id="PF13401">
    <property type="entry name" value="AAA_22"/>
    <property type="match status" value="1"/>
</dbReference>
<feature type="compositionally biased region" description="Polar residues" evidence="1">
    <location>
        <begin position="510"/>
        <end position="530"/>
    </location>
</feature>
<evidence type="ECO:0000256" key="1">
    <source>
        <dbReference type="SAM" id="MobiDB-lite"/>
    </source>
</evidence>
<protein>
    <recommendedName>
        <fullName evidence="2">ORC1/DEAH AAA+ ATPase domain-containing protein</fullName>
    </recommendedName>
</protein>
<name>H8Z4H9_9GAMM</name>
<dbReference type="EMBL" id="JH603170">
    <property type="protein sequence ID" value="EIC20236.1"/>
    <property type="molecule type" value="Genomic_DNA"/>
</dbReference>
<dbReference type="RefSeq" id="WP_009150639.1">
    <property type="nucleotide sequence ID" value="NZ_CP121471.1"/>
</dbReference>
<evidence type="ECO:0000313" key="3">
    <source>
        <dbReference type="EMBL" id="EIC20236.1"/>
    </source>
</evidence>
<dbReference type="SUPFAM" id="SSF52540">
    <property type="entry name" value="P-loop containing nucleoside triphosphate hydrolases"/>
    <property type="match status" value="1"/>
</dbReference>
<dbReference type="PANTHER" id="PTHR35894">
    <property type="entry name" value="GENERAL SECRETION PATHWAY PROTEIN A-RELATED"/>
    <property type="match status" value="1"/>
</dbReference>
<organism evidence="3 4">
    <name type="scientific">Thiorhodovibrio frisius</name>
    <dbReference type="NCBI Taxonomy" id="631362"/>
    <lineage>
        <taxon>Bacteria</taxon>
        <taxon>Pseudomonadati</taxon>
        <taxon>Pseudomonadota</taxon>
        <taxon>Gammaproteobacteria</taxon>
        <taxon>Chromatiales</taxon>
        <taxon>Chromatiaceae</taxon>
        <taxon>Thiorhodovibrio</taxon>
    </lineage>
</organism>
<keyword evidence="4" id="KW-1185">Reference proteome</keyword>
<dbReference type="InterPro" id="IPR027417">
    <property type="entry name" value="P-loop_NTPase"/>
</dbReference>
<feature type="compositionally biased region" description="Low complexity" evidence="1">
    <location>
        <begin position="400"/>
        <end position="412"/>
    </location>
</feature>
<feature type="domain" description="ORC1/DEAH AAA+ ATPase" evidence="2">
    <location>
        <begin position="49"/>
        <end position="166"/>
    </location>
</feature>
<dbReference type="eggNOG" id="COG3266">
    <property type="taxonomic scope" value="Bacteria"/>
</dbReference>
<dbReference type="PANTHER" id="PTHR35894:SF1">
    <property type="entry name" value="PHOSPHORIBULOKINASE _ URIDINE KINASE FAMILY"/>
    <property type="match status" value="1"/>
</dbReference>
<gene>
    <name evidence="3" type="ORF">Thi970DRAFT_03860</name>
</gene>
<feature type="compositionally biased region" description="Acidic residues" evidence="1">
    <location>
        <begin position="264"/>
        <end position="303"/>
    </location>
</feature>
<dbReference type="InterPro" id="IPR049945">
    <property type="entry name" value="AAA_22"/>
</dbReference>
<sequence>MALTTECLERLQLNLQPFAASAREAFLYKDTLLDTQIERMLRALEKPGAILLLSASSRAGRSTQLMRLLGAMPRHFEIVAFRGRSNTTFASVDVTIRKHLAAHGDDDRSRSLNDLMIERGKRGTDMLIAVDDAHLLGSGILRQLLKLGEDVSAASPIGPRLLLMGDAVLGRNYQRTLDTEDNRLVQHISLAPFNQEQSAAYLHHRLAAAGNANLADLFKPEIIANLHQRSRGLPGDLNEVAEEWLSDYCDNLAYKDLNGTPPPEDSDEDSAQEPDEPADEPKDEDGNPDNEEAEQPQDTEDPAISDRPADQNATKAVTDDTPVAKPDQSEPTIGSEPKSRKAAFAFWKQPWFLPTVTGIGLVALILSIGLNLPENNSGPSSLPLRPQQPDRDNPGGANQAATEAETPAPDTAQQDPDTATVASPMENDQVTDLTADMASATAADEEITEPQGAANPRAQTSEGAKDSPPQPAPAQAGATEPSQQTPAVTEEPSTPSSPPQTGTTAPSAQGDGQTPKNSTDQAATDGTEQPTPAERLPEPPKDYQKARTRNDLLWLAEQNPEHLTIQLIALRKFAAVEDYLQTHGIEDANIIPDGPLVIAIYGSYPDMESTMAGLSSLPTEVIAQGYWIRTIGDVRKDARR</sequence>
<evidence type="ECO:0000313" key="4">
    <source>
        <dbReference type="Proteomes" id="UP000002964"/>
    </source>
</evidence>
<feature type="region of interest" description="Disordered" evidence="1">
    <location>
        <begin position="376"/>
        <end position="545"/>
    </location>
</feature>
<feature type="region of interest" description="Disordered" evidence="1">
    <location>
        <begin position="255"/>
        <end position="338"/>
    </location>
</feature>
<accession>H8Z4H9</accession>
<feature type="compositionally biased region" description="Low complexity" evidence="1">
    <location>
        <begin position="485"/>
        <end position="509"/>
    </location>
</feature>
<proteinExistence type="predicted"/>
<reference evidence="4" key="1">
    <citation type="submission" date="2011-06" db="EMBL/GenBank/DDBJ databases">
        <authorList>
            <consortium name="US DOE Joint Genome Institute (JGI-PGF)"/>
            <person name="Lucas S."/>
            <person name="Han J."/>
            <person name="Lapidus A."/>
            <person name="Cheng J.-F."/>
            <person name="Goodwin L."/>
            <person name="Pitluck S."/>
            <person name="Peters L."/>
            <person name="Land M.L."/>
            <person name="Hauser L."/>
            <person name="Vogl K."/>
            <person name="Liu Z."/>
            <person name="Overmann J."/>
            <person name="Frigaard N.-U."/>
            <person name="Bryant D.A."/>
            <person name="Woyke T.J."/>
        </authorList>
    </citation>
    <scope>NUCLEOTIDE SEQUENCE [LARGE SCALE GENOMIC DNA]</scope>
    <source>
        <strain evidence="4">970</strain>
    </source>
</reference>
<reference evidence="3 4" key="2">
    <citation type="submission" date="2011-11" db="EMBL/GenBank/DDBJ databases">
        <authorList>
            <consortium name="US DOE Joint Genome Institute"/>
            <person name="Lucas S."/>
            <person name="Han J."/>
            <person name="Lapidus A."/>
            <person name="Cheng J.-F."/>
            <person name="Goodwin L."/>
            <person name="Pitluck S."/>
            <person name="Peters L."/>
            <person name="Ovchinnikova G."/>
            <person name="Zhang X."/>
            <person name="Detter J.C."/>
            <person name="Han C."/>
            <person name="Tapia R."/>
            <person name="Land M."/>
            <person name="Hauser L."/>
            <person name="Kyrpides N."/>
            <person name="Ivanova N."/>
            <person name="Pagani I."/>
            <person name="Vogl K."/>
            <person name="Liu Z."/>
            <person name="Overmann J."/>
            <person name="Frigaard N.-U."/>
            <person name="Bryant D."/>
            <person name="Woyke T."/>
        </authorList>
    </citation>
    <scope>NUCLEOTIDE SEQUENCE [LARGE SCALE GENOMIC DNA]</scope>
    <source>
        <strain evidence="3 4">970</strain>
    </source>
</reference>
<dbReference type="InterPro" id="IPR052026">
    <property type="entry name" value="ExeA_AAA_ATPase_DNA-bind"/>
</dbReference>
<dbReference type="OrthoDB" id="6189127at2"/>
<evidence type="ECO:0000259" key="2">
    <source>
        <dbReference type="Pfam" id="PF13401"/>
    </source>
</evidence>
<dbReference type="HOGENOM" id="CLU_458324_0_0_6"/>
<feature type="compositionally biased region" description="Polar residues" evidence="1">
    <location>
        <begin position="413"/>
        <end position="432"/>
    </location>
</feature>
<dbReference type="InterPro" id="IPR036680">
    <property type="entry name" value="SPOR-like_sf"/>
</dbReference>
<dbReference type="AlphaFoldDB" id="H8Z4H9"/>
<dbReference type="eggNOG" id="COG3267">
    <property type="taxonomic scope" value="Bacteria"/>
</dbReference>
<dbReference type="Proteomes" id="UP000002964">
    <property type="component" value="Unassembled WGS sequence"/>
</dbReference>
<feature type="compositionally biased region" description="Basic and acidic residues" evidence="1">
    <location>
        <begin position="535"/>
        <end position="545"/>
    </location>
</feature>
<dbReference type="GO" id="GO:0016887">
    <property type="term" value="F:ATP hydrolysis activity"/>
    <property type="evidence" value="ECO:0007669"/>
    <property type="project" value="InterPro"/>
</dbReference>
<dbReference type="STRING" id="631362.Thi970DRAFT_03860"/>